<dbReference type="RefSeq" id="WP_003472568.1">
    <property type="nucleotide sequence ID" value="NZ_APML01000060.1"/>
</dbReference>
<dbReference type="Gene3D" id="3.40.50.720">
    <property type="entry name" value="NAD(P)-binding Rossmann-like Domain"/>
    <property type="match status" value="1"/>
</dbReference>
<dbReference type="OrthoDB" id="9792162at2"/>
<dbReference type="CDD" id="cd05289">
    <property type="entry name" value="MDR_like_2"/>
    <property type="match status" value="1"/>
</dbReference>
<dbReference type="InterPro" id="IPR050700">
    <property type="entry name" value="YIM1/Zinc_Alcohol_DH_Fams"/>
</dbReference>
<dbReference type="AlphaFoldDB" id="N4W765"/>
<dbReference type="PATRIC" id="fig|1308866.3.peg.2572"/>
<evidence type="ECO:0000259" key="2">
    <source>
        <dbReference type="SMART" id="SM00829"/>
    </source>
</evidence>
<evidence type="ECO:0000313" key="4">
    <source>
        <dbReference type="Proteomes" id="UP000012283"/>
    </source>
</evidence>
<dbReference type="Pfam" id="PF13602">
    <property type="entry name" value="ADH_zinc_N_2"/>
    <property type="match status" value="1"/>
</dbReference>
<dbReference type="Proteomes" id="UP000012283">
    <property type="component" value="Unassembled WGS sequence"/>
</dbReference>
<dbReference type="GO" id="GO:0016491">
    <property type="term" value="F:oxidoreductase activity"/>
    <property type="evidence" value="ECO:0007669"/>
    <property type="project" value="UniProtKB-KW"/>
</dbReference>
<dbReference type="InterPro" id="IPR036291">
    <property type="entry name" value="NAD(P)-bd_dom_sf"/>
</dbReference>
<comment type="caution">
    <text evidence="3">The sequence shown here is derived from an EMBL/GenBank/DDBJ whole genome shotgun (WGS) entry which is preliminary data.</text>
</comment>
<keyword evidence="4" id="KW-1185">Reference proteome</keyword>
<dbReference type="InterPro" id="IPR013154">
    <property type="entry name" value="ADH-like_N"/>
</dbReference>
<reference evidence="3 4" key="1">
    <citation type="submission" date="2013-03" db="EMBL/GenBank/DDBJ databases">
        <title>Draft genome sequence of Gracibacillus halophilus YIM-C55.5, a moderately halophilic and thermophilic organism from the Xiaochaidamu salt lake.</title>
        <authorList>
            <person name="Sugumar T."/>
            <person name="Polireddy D.R."/>
            <person name="Antony A."/>
            <person name="Madhava Y.R."/>
            <person name="Sivakumar N."/>
        </authorList>
    </citation>
    <scope>NUCLEOTIDE SEQUENCE [LARGE SCALE GENOMIC DNA]</scope>
    <source>
        <strain evidence="3 4">YIM-C55.5</strain>
    </source>
</reference>
<name>N4W765_9BACI</name>
<proteinExistence type="predicted"/>
<gene>
    <name evidence="3" type="ORF">J416_12724</name>
</gene>
<dbReference type="PANTHER" id="PTHR11695">
    <property type="entry name" value="ALCOHOL DEHYDROGENASE RELATED"/>
    <property type="match status" value="1"/>
</dbReference>
<dbReference type="PANTHER" id="PTHR11695:SF294">
    <property type="entry name" value="RETICULON-4-INTERACTING PROTEIN 1, MITOCHONDRIAL"/>
    <property type="match status" value="1"/>
</dbReference>
<feature type="domain" description="Enoyl reductase (ER)" evidence="2">
    <location>
        <begin position="10"/>
        <end position="308"/>
    </location>
</feature>
<dbReference type="InterPro" id="IPR011032">
    <property type="entry name" value="GroES-like_sf"/>
</dbReference>
<dbReference type="SUPFAM" id="SSF50129">
    <property type="entry name" value="GroES-like"/>
    <property type="match status" value="1"/>
</dbReference>
<dbReference type="InterPro" id="IPR002364">
    <property type="entry name" value="Quin_OxRdtase/zeta-crystal_CS"/>
</dbReference>
<dbReference type="STRING" id="1308866.J416_12724"/>
<dbReference type="PROSITE" id="PS01162">
    <property type="entry name" value="QOR_ZETA_CRYSTAL"/>
    <property type="match status" value="1"/>
</dbReference>
<protein>
    <submittedName>
        <fullName evidence="3">Oxidoreductase, zinc-binding protein</fullName>
    </submittedName>
</protein>
<dbReference type="SMART" id="SM00829">
    <property type="entry name" value="PKS_ER"/>
    <property type="match status" value="1"/>
</dbReference>
<accession>N4W765</accession>
<sequence>MKAIVINQYGGKDQLKEKEMDKPVPGDKQVVVKLHATSINPIDWKLREGYLKEMLTFDFPIILGWDAAGVIDEVGEDVQDFQVGDKVFARPDTTNRGTYAEYTAVDEHLLAKIPDNIGYEEAAVVPLTGLTAYQCLFEFGRVKEGDKVLIHAGAGGVGMFAIQLAKHAGAFVATTGSTKNIEFLYSLGADEVIDYTKQDFDKELTDYDFVLDALGGEVLERSFSVLKSGGTLASIASKPDEEKSKEKNITSDFIWLIPKGENLKKLADLMEQGQLRVTIGHQFPLTEEGIKQAHEVSESHHAKGKIVITM</sequence>
<dbReference type="InterPro" id="IPR020843">
    <property type="entry name" value="ER"/>
</dbReference>
<dbReference type="GO" id="GO:0008270">
    <property type="term" value="F:zinc ion binding"/>
    <property type="evidence" value="ECO:0007669"/>
    <property type="project" value="InterPro"/>
</dbReference>
<dbReference type="SUPFAM" id="SSF51735">
    <property type="entry name" value="NAD(P)-binding Rossmann-fold domains"/>
    <property type="match status" value="1"/>
</dbReference>
<keyword evidence="1" id="KW-0560">Oxidoreductase</keyword>
<dbReference type="Gene3D" id="3.90.180.10">
    <property type="entry name" value="Medium-chain alcohol dehydrogenases, catalytic domain"/>
    <property type="match status" value="1"/>
</dbReference>
<dbReference type="EMBL" id="APML01000060">
    <property type="protein sequence ID" value="ENH96068.1"/>
    <property type="molecule type" value="Genomic_DNA"/>
</dbReference>
<evidence type="ECO:0000256" key="1">
    <source>
        <dbReference type="ARBA" id="ARBA00023002"/>
    </source>
</evidence>
<dbReference type="eggNOG" id="COG0604">
    <property type="taxonomic scope" value="Bacteria"/>
</dbReference>
<organism evidence="3 4">
    <name type="scientific">Gracilibacillus halophilus YIM-C55.5</name>
    <dbReference type="NCBI Taxonomy" id="1308866"/>
    <lineage>
        <taxon>Bacteria</taxon>
        <taxon>Bacillati</taxon>
        <taxon>Bacillota</taxon>
        <taxon>Bacilli</taxon>
        <taxon>Bacillales</taxon>
        <taxon>Bacillaceae</taxon>
        <taxon>Gracilibacillus</taxon>
    </lineage>
</organism>
<dbReference type="Pfam" id="PF08240">
    <property type="entry name" value="ADH_N"/>
    <property type="match status" value="1"/>
</dbReference>
<evidence type="ECO:0000313" key="3">
    <source>
        <dbReference type="EMBL" id="ENH96068.1"/>
    </source>
</evidence>